<proteinExistence type="predicted"/>
<protein>
    <submittedName>
        <fullName evidence="1">Uncharacterized protein</fullName>
    </submittedName>
</protein>
<organism evidence="1 2">
    <name type="scientific">Puccinia coronata f. sp. avenae</name>
    <dbReference type="NCBI Taxonomy" id="200324"/>
    <lineage>
        <taxon>Eukaryota</taxon>
        <taxon>Fungi</taxon>
        <taxon>Dikarya</taxon>
        <taxon>Basidiomycota</taxon>
        <taxon>Pucciniomycotina</taxon>
        <taxon>Pucciniomycetes</taxon>
        <taxon>Pucciniales</taxon>
        <taxon>Pucciniaceae</taxon>
        <taxon>Puccinia</taxon>
    </lineage>
</organism>
<reference evidence="1 2" key="1">
    <citation type="submission" date="2017-11" db="EMBL/GenBank/DDBJ databases">
        <title>De novo assembly and phasing of dikaryotic genomes from two isolates of Puccinia coronata f. sp. avenae, the causal agent of oat crown rust.</title>
        <authorList>
            <person name="Miller M.E."/>
            <person name="Zhang Y."/>
            <person name="Omidvar V."/>
            <person name="Sperschneider J."/>
            <person name="Schwessinger B."/>
            <person name="Raley C."/>
            <person name="Palmer J.M."/>
            <person name="Garnica D."/>
            <person name="Upadhyaya N."/>
            <person name="Rathjen J."/>
            <person name="Taylor J.M."/>
            <person name="Park R.F."/>
            <person name="Dodds P.N."/>
            <person name="Hirsch C.D."/>
            <person name="Kianian S.F."/>
            <person name="Figueroa M."/>
        </authorList>
    </citation>
    <scope>NUCLEOTIDE SEQUENCE [LARGE SCALE GENOMIC DNA]</scope>
    <source>
        <strain evidence="1">12NC29</strain>
    </source>
</reference>
<comment type="caution">
    <text evidence="1">The sequence shown here is derived from an EMBL/GenBank/DDBJ whole genome shotgun (WGS) entry which is preliminary data.</text>
</comment>
<name>A0A2N5TKF4_9BASI</name>
<evidence type="ECO:0000313" key="2">
    <source>
        <dbReference type="Proteomes" id="UP000235388"/>
    </source>
</evidence>
<dbReference type="Proteomes" id="UP000235388">
    <property type="component" value="Unassembled WGS sequence"/>
</dbReference>
<keyword evidence="2" id="KW-1185">Reference proteome</keyword>
<dbReference type="EMBL" id="PGCJ01000572">
    <property type="protein sequence ID" value="PLW25986.1"/>
    <property type="molecule type" value="Genomic_DNA"/>
</dbReference>
<sequence>MRPLNADKSIAFGAKFKTASMVSKSVRAKTRAMRTSLLRPWVYWLIKGSERLLGACLLLGVEWIQV</sequence>
<evidence type="ECO:0000313" key="1">
    <source>
        <dbReference type="EMBL" id="PLW25986.1"/>
    </source>
</evidence>
<gene>
    <name evidence="1" type="ORF">PCANC_25869</name>
</gene>
<dbReference type="AlphaFoldDB" id="A0A2N5TKF4"/>
<accession>A0A2N5TKF4</accession>